<dbReference type="Proteomes" id="UP000683575">
    <property type="component" value="Chromosome"/>
</dbReference>
<dbReference type="Pfam" id="PF00149">
    <property type="entry name" value="Metallophos"/>
    <property type="match status" value="1"/>
</dbReference>
<dbReference type="KEGG" id="nps:KRR39_05305"/>
<proteinExistence type="predicted"/>
<gene>
    <name evidence="2" type="ORF">KRR39_05305</name>
</gene>
<evidence type="ECO:0000313" key="3">
    <source>
        <dbReference type="Proteomes" id="UP000683575"/>
    </source>
</evidence>
<dbReference type="CDD" id="cd00144">
    <property type="entry name" value="MPP_PPP_family"/>
    <property type="match status" value="1"/>
</dbReference>
<accession>A0A975T1B4</accession>
<reference evidence="2" key="1">
    <citation type="submission" date="2021-06" db="EMBL/GenBank/DDBJ databases">
        <title>Complete genome sequence of Nocardioides sp. G188.</title>
        <authorList>
            <person name="Im W.-T."/>
        </authorList>
    </citation>
    <scope>NUCLEOTIDE SEQUENCE</scope>
    <source>
        <strain evidence="2">G188</strain>
    </source>
</reference>
<evidence type="ECO:0000313" key="2">
    <source>
        <dbReference type="EMBL" id="QWZ09210.1"/>
    </source>
</evidence>
<keyword evidence="3" id="KW-1185">Reference proteome</keyword>
<dbReference type="InterPro" id="IPR004843">
    <property type="entry name" value="Calcineurin-like_PHP"/>
</dbReference>
<dbReference type="EMBL" id="CP077062">
    <property type="protein sequence ID" value="QWZ09210.1"/>
    <property type="molecule type" value="Genomic_DNA"/>
</dbReference>
<dbReference type="RefSeq" id="WP_216941056.1">
    <property type="nucleotide sequence ID" value="NZ_CP077062.1"/>
</dbReference>
<feature type="domain" description="Calcineurin-like phosphoesterase" evidence="1">
    <location>
        <begin position="5"/>
        <end position="205"/>
    </location>
</feature>
<name>A0A975T1B4_9ACTN</name>
<dbReference type="PANTHER" id="PTHR46546">
    <property type="entry name" value="SHEWANELLA-LIKE PROTEIN PHOSPHATASE 1"/>
    <property type="match status" value="1"/>
</dbReference>
<dbReference type="AlphaFoldDB" id="A0A975T1B4"/>
<dbReference type="GO" id="GO:0016787">
    <property type="term" value="F:hydrolase activity"/>
    <property type="evidence" value="ECO:0007669"/>
    <property type="project" value="InterPro"/>
</dbReference>
<protein>
    <submittedName>
        <fullName evidence="2">Serine/threonine protein phosphatase</fullName>
    </submittedName>
</protein>
<sequence length="248" mass="26648">MGSTYVVSDVHGHLDDLREVLQHAGLVDGEDRWTGGETDLWVLGDLVDRGPDGIGVIRFVRSLQEQAPDRVRVLLGNHEALMLGYHLFPDTRFAELWLLNGGHEMDQAGLTADDVAWVRRLPAMARAGDRLLMHSDTTDYLAWGSSVDEVNATVAGLLAGDDAQEHFDVFAALTSRFDFNGTDGARVARAVLDTLGGEQIVHGHSIIGSLLDVPSAQVEGPLTYADGLVVAIDGGRYDGGPLLLVALS</sequence>
<evidence type="ECO:0000259" key="1">
    <source>
        <dbReference type="Pfam" id="PF00149"/>
    </source>
</evidence>
<dbReference type="PANTHER" id="PTHR46546:SF4">
    <property type="entry name" value="SHEWANELLA-LIKE PROTEIN PHOSPHATASE 1"/>
    <property type="match status" value="1"/>
</dbReference>
<organism evidence="2 3">
    <name type="scientific">Nocardioides panacis</name>
    <dbReference type="NCBI Taxonomy" id="2849501"/>
    <lineage>
        <taxon>Bacteria</taxon>
        <taxon>Bacillati</taxon>
        <taxon>Actinomycetota</taxon>
        <taxon>Actinomycetes</taxon>
        <taxon>Propionibacteriales</taxon>
        <taxon>Nocardioidaceae</taxon>
        <taxon>Nocardioides</taxon>
    </lineage>
</organism>